<organism evidence="1 2">
    <name type="scientific">Maribacter litopenaei</name>
    <dbReference type="NCBI Taxonomy" id="2976127"/>
    <lineage>
        <taxon>Bacteria</taxon>
        <taxon>Pseudomonadati</taxon>
        <taxon>Bacteroidota</taxon>
        <taxon>Flavobacteriia</taxon>
        <taxon>Flavobacteriales</taxon>
        <taxon>Flavobacteriaceae</taxon>
        <taxon>Maribacter</taxon>
    </lineage>
</organism>
<dbReference type="EMBL" id="CP104205">
    <property type="protein sequence ID" value="UWX54304.1"/>
    <property type="molecule type" value="Genomic_DNA"/>
</dbReference>
<evidence type="ECO:0000313" key="2">
    <source>
        <dbReference type="Proteomes" id="UP001059209"/>
    </source>
</evidence>
<name>A0ABY5Y5Z8_9FLAO</name>
<gene>
    <name evidence="1" type="ORF">NYZ99_15300</name>
</gene>
<sequence>MYFRGHTSDPVFKDRIFNALYELKRGGTIANMAFPKLDEFGTIQNYVLYNRPYTAKPNKPPQKFQVVLNSKTITSFIPKFQRKKQYISFLGKVPSTCCPIMNYMVPTELVHQFWRTGISKKDTLFYKIIGRATTPKIHATGFDHES</sequence>
<accession>A0ABY5Y5Z8</accession>
<reference evidence="1" key="1">
    <citation type="submission" date="2022-09" db="EMBL/GenBank/DDBJ databases">
        <title>Maribacter litopenaei sp. nov., isolated from the intestinal tract of the Pacific White Shrimp, Litopenaeus vannamei.</title>
        <authorList>
            <person name="Kim S.Y."/>
            <person name="Hwang C.Y."/>
        </authorList>
    </citation>
    <scope>NUCLEOTIDE SEQUENCE</scope>
    <source>
        <strain evidence="1">HL-LV01</strain>
    </source>
</reference>
<dbReference type="RefSeq" id="WP_260572139.1">
    <property type="nucleotide sequence ID" value="NZ_CP104205.1"/>
</dbReference>
<keyword evidence="2" id="KW-1185">Reference proteome</keyword>
<evidence type="ECO:0000313" key="1">
    <source>
        <dbReference type="EMBL" id="UWX54304.1"/>
    </source>
</evidence>
<protein>
    <submittedName>
        <fullName evidence="1">Uncharacterized protein</fullName>
    </submittedName>
</protein>
<proteinExistence type="predicted"/>
<dbReference type="Proteomes" id="UP001059209">
    <property type="component" value="Chromosome"/>
</dbReference>